<dbReference type="EMBL" id="CAKOGL010000015">
    <property type="protein sequence ID" value="CAH2095628.1"/>
    <property type="molecule type" value="Genomic_DNA"/>
</dbReference>
<name>A0AAU9UC77_EUPED</name>
<organism evidence="1 2">
    <name type="scientific">Euphydryas editha</name>
    <name type="common">Edith's checkerspot</name>
    <dbReference type="NCBI Taxonomy" id="104508"/>
    <lineage>
        <taxon>Eukaryota</taxon>
        <taxon>Metazoa</taxon>
        <taxon>Ecdysozoa</taxon>
        <taxon>Arthropoda</taxon>
        <taxon>Hexapoda</taxon>
        <taxon>Insecta</taxon>
        <taxon>Pterygota</taxon>
        <taxon>Neoptera</taxon>
        <taxon>Endopterygota</taxon>
        <taxon>Lepidoptera</taxon>
        <taxon>Glossata</taxon>
        <taxon>Ditrysia</taxon>
        <taxon>Papilionoidea</taxon>
        <taxon>Nymphalidae</taxon>
        <taxon>Nymphalinae</taxon>
        <taxon>Euphydryas</taxon>
    </lineage>
</organism>
<comment type="caution">
    <text evidence="1">The sequence shown here is derived from an EMBL/GenBank/DDBJ whole genome shotgun (WGS) entry which is preliminary data.</text>
</comment>
<keyword evidence="2" id="KW-1185">Reference proteome</keyword>
<reference evidence="1" key="1">
    <citation type="submission" date="2022-03" db="EMBL/GenBank/DDBJ databases">
        <authorList>
            <person name="Tunstrom K."/>
        </authorList>
    </citation>
    <scope>NUCLEOTIDE SEQUENCE</scope>
</reference>
<evidence type="ECO:0000313" key="2">
    <source>
        <dbReference type="Proteomes" id="UP001153954"/>
    </source>
</evidence>
<dbReference type="Proteomes" id="UP001153954">
    <property type="component" value="Unassembled WGS sequence"/>
</dbReference>
<evidence type="ECO:0000313" key="1">
    <source>
        <dbReference type="EMBL" id="CAH2095628.1"/>
    </source>
</evidence>
<accession>A0AAU9UC77</accession>
<dbReference type="AlphaFoldDB" id="A0AAU9UC77"/>
<gene>
    <name evidence="1" type="ORF">EEDITHA_LOCUS11059</name>
</gene>
<protein>
    <submittedName>
        <fullName evidence="1">Uncharacterized protein</fullName>
    </submittedName>
</protein>
<proteinExistence type="predicted"/>
<sequence length="126" mass="14578">MKVENCDSLHSKDTDHFVYCRQKLRSEIPALAEDKKLQMKATVLEATGLIGTKDLDELLGMVVCDIKSKKCAYGECEFCKNKCVNFTIRDKKVNDSISWYEWVLKPHEYKPKRNSDVTKTMKKIVL</sequence>